<feature type="domain" description="RNA polymerase sigma-70 region 2" evidence="5">
    <location>
        <begin position="29"/>
        <end position="92"/>
    </location>
</feature>
<dbReference type="InterPro" id="IPR013249">
    <property type="entry name" value="RNA_pol_sigma70_r4_t2"/>
</dbReference>
<evidence type="ECO:0000259" key="5">
    <source>
        <dbReference type="Pfam" id="PF04542"/>
    </source>
</evidence>
<dbReference type="InterPro" id="IPR039425">
    <property type="entry name" value="RNA_pol_sigma-70-like"/>
</dbReference>
<evidence type="ECO:0000256" key="3">
    <source>
        <dbReference type="ARBA" id="ARBA00023082"/>
    </source>
</evidence>
<dbReference type="GO" id="GO:0006352">
    <property type="term" value="P:DNA-templated transcription initiation"/>
    <property type="evidence" value="ECO:0007669"/>
    <property type="project" value="InterPro"/>
</dbReference>
<comment type="similarity">
    <text evidence="1">Belongs to the sigma-70 factor family. ECF subfamily.</text>
</comment>
<reference evidence="7 8" key="1">
    <citation type="submission" date="2019-06" db="EMBL/GenBank/DDBJ databases">
        <title>Genome organization and adaptive potential of archetypical organophosphate degarding Sphingobium fuliginis ATCC 27551.</title>
        <authorList>
            <person name="Sarwar A."/>
            <person name="Parthasarathy S."/>
            <person name="Singh C."/>
            <person name="Siddavattam D."/>
        </authorList>
    </citation>
    <scope>NUCLEOTIDE SEQUENCE [LARGE SCALE GENOMIC DNA]</scope>
    <source>
        <strain evidence="7 8">ATCC 27551</strain>
    </source>
</reference>
<dbReference type="AlphaFoldDB" id="A0A5B8CC71"/>
<dbReference type="KEGG" id="sufl:FIL70_06055"/>
<protein>
    <submittedName>
        <fullName evidence="7">RNA polymerase sigma factor</fullName>
    </submittedName>
</protein>
<keyword evidence="3" id="KW-0731">Sigma factor</keyword>
<dbReference type="GO" id="GO:0003677">
    <property type="term" value="F:DNA binding"/>
    <property type="evidence" value="ECO:0007669"/>
    <property type="project" value="InterPro"/>
</dbReference>
<dbReference type="Pfam" id="PF04542">
    <property type="entry name" value="Sigma70_r2"/>
    <property type="match status" value="1"/>
</dbReference>
<dbReference type="InterPro" id="IPR014284">
    <property type="entry name" value="RNA_pol_sigma-70_dom"/>
</dbReference>
<feature type="domain" description="RNA polymerase sigma factor 70 region 4 type 2" evidence="6">
    <location>
        <begin position="130"/>
        <end position="176"/>
    </location>
</feature>
<evidence type="ECO:0000256" key="4">
    <source>
        <dbReference type="ARBA" id="ARBA00023163"/>
    </source>
</evidence>
<evidence type="ECO:0000313" key="8">
    <source>
        <dbReference type="Proteomes" id="UP000311469"/>
    </source>
</evidence>
<dbReference type="PANTHER" id="PTHR43133:SF63">
    <property type="entry name" value="RNA POLYMERASE SIGMA FACTOR FECI-RELATED"/>
    <property type="match status" value="1"/>
</dbReference>
<evidence type="ECO:0000256" key="2">
    <source>
        <dbReference type="ARBA" id="ARBA00023015"/>
    </source>
</evidence>
<dbReference type="InterPro" id="IPR013325">
    <property type="entry name" value="RNA_pol_sigma_r2"/>
</dbReference>
<dbReference type="Proteomes" id="UP000311469">
    <property type="component" value="Chromosome cSF1"/>
</dbReference>
<sequence length="188" mass="21705">MGQGESEGRRIDLQIVSNDTGERFSFTDFYRREKPRLMRFFTRKLGNPADADEFSQETLTRFVRAAPHPSLGSPRAYLTRIATNLLRDHAERGSTRISRQLTLLEDGVNAISSLDPHRDVQSRQELARWTAILQQLAPRTLEIFLLNRLEGCSYRQIASDLGEPLWVVQKHMLKAIRLIDRQREADND</sequence>
<dbReference type="PANTHER" id="PTHR43133">
    <property type="entry name" value="RNA POLYMERASE ECF-TYPE SIGMA FACTO"/>
    <property type="match status" value="1"/>
</dbReference>
<dbReference type="SUPFAM" id="SSF88659">
    <property type="entry name" value="Sigma3 and sigma4 domains of RNA polymerase sigma factors"/>
    <property type="match status" value="1"/>
</dbReference>
<dbReference type="Gene3D" id="1.10.1740.10">
    <property type="match status" value="1"/>
</dbReference>
<name>A0A5B8CC71_SPHSA</name>
<dbReference type="Pfam" id="PF08281">
    <property type="entry name" value="Sigma70_r4_2"/>
    <property type="match status" value="1"/>
</dbReference>
<dbReference type="RefSeq" id="WP_140041840.1">
    <property type="nucleotide sequence ID" value="NZ_CP041016.1"/>
</dbReference>
<dbReference type="GO" id="GO:0016987">
    <property type="term" value="F:sigma factor activity"/>
    <property type="evidence" value="ECO:0007669"/>
    <property type="project" value="UniProtKB-KW"/>
</dbReference>
<dbReference type="EMBL" id="CP041016">
    <property type="protein sequence ID" value="QDC36853.1"/>
    <property type="molecule type" value="Genomic_DNA"/>
</dbReference>
<dbReference type="InterPro" id="IPR036388">
    <property type="entry name" value="WH-like_DNA-bd_sf"/>
</dbReference>
<dbReference type="Gene3D" id="1.10.10.10">
    <property type="entry name" value="Winged helix-like DNA-binding domain superfamily/Winged helix DNA-binding domain"/>
    <property type="match status" value="1"/>
</dbReference>
<dbReference type="InterPro" id="IPR007627">
    <property type="entry name" value="RNA_pol_sigma70_r2"/>
</dbReference>
<accession>A0A5B8CC71</accession>
<dbReference type="InterPro" id="IPR013324">
    <property type="entry name" value="RNA_pol_sigma_r3/r4-like"/>
</dbReference>
<evidence type="ECO:0000259" key="6">
    <source>
        <dbReference type="Pfam" id="PF08281"/>
    </source>
</evidence>
<evidence type="ECO:0000256" key="1">
    <source>
        <dbReference type="ARBA" id="ARBA00010641"/>
    </source>
</evidence>
<proteinExistence type="inferred from homology"/>
<dbReference type="NCBIfam" id="TIGR02937">
    <property type="entry name" value="sigma70-ECF"/>
    <property type="match status" value="1"/>
</dbReference>
<evidence type="ECO:0000313" key="7">
    <source>
        <dbReference type="EMBL" id="QDC36853.1"/>
    </source>
</evidence>
<organism evidence="7 8">
    <name type="scientific">Sphingobium fuliginis ATCC 27551</name>
    <dbReference type="NCBI Taxonomy" id="1208342"/>
    <lineage>
        <taxon>Bacteria</taxon>
        <taxon>Pseudomonadati</taxon>
        <taxon>Pseudomonadota</taxon>
        <taxon>Alphaproteobacteria</taxon>
        <taxon>Sphingomonadales</taxon>
        <taxon>Sphingomonadaceae</taxon>
        <taxon>Sphingobium</taxon>
    </lineage>
</organism>
<keyword evidence="4" id="KW-0804">Transcription</keyword>
<dbReference type="SUPFAM" id="SSF88946">
    <property type="entry name" value="Sigma2 domain of RNA polymerase sigma factors"/>
    <property type="match status" value="1"/>
</dbReference>
<gene>
    <name evidence="7" type="ORF">FIL70_06055</name>
</gene>
<keyword evidence="2" id="KW-0805">Transcription regulation</keyword>